<dbReference type="EMBL" id="WUMK01000007">
    <property type="protein sequence ID" value="MXN47204.1"/>
    <property type="molecule type" value="Genomic_DNA"/>
</dbReference>
<evidence type="ECO:0000259" key="5">
    <source>
        <dbReference type="PROSITE" id="PS50931"/>
    </source>
</evidence>
<dbReference type="PROSITE" id="PS50931">
    <property type="entry name" value="HTH_LYSR"/>
    <property type="match status" value="1"/>
</dbReference>
<accession>A0A6N8SDQ2</accession>
<evidence type="ECO:0000256" key="2">
    <source>
        <dbReference type="ARBA" id="ARBA00023015"/>
    </source>
</evidence>
<dbReference type="PANTHER" id="PTHR30537">
    <property type="entry name" value="HTH-TYPE TRANSCRIPTIONAL REGULATOR"/>
    <property type="match status" value="1"/>
</dbReference>
<protein>
    <submittedName>
        <fullName evidence="6">LysR family transcriptional regulator</fullName>
    </submittedName>
</protein>
<dbReference type="GO" id="GO:0043565">
    <property type="term" value="F:sequence-specific DNA binding"/>
    <property type="evidence" value="ECO:0007669"/>
    <property type="project" value="TreeGrafter"/>
</dbReference>
<dbReference type="SUPFAM" id="SSF46785">
    <property type="entry name" value="Winged helix' DNA-binding domain"/>
    <property type="match status" value="1"/>
</dbReference>
<dbReference type="RefSeq" id="WP_160860740.1">
    <property type="nucleotide sequence ID" value="NZ_WUMK01000007.1"/>
</dbReference>
<keyword evidence="4" id="KW-0804">Transcription</keyword>
<dbReference type="InterPro" id="IPR036390">
    <property type="entry name" value="WH_DNA-bd_sf"/>
</dbReference>
<keyword evidence="7" id="KW-1185">Reference proteome</keyword>
<evidence type="ECO:0000256" key="1">
    <source>
        <dbReference type="ARBA" id="ARBA00009437"/>
    </source>
</evidence>
<gene>
    <name evidence="6" type="ORF">GR138_18570</name>
</gene>
<dbReference type="SUPFAM" id="SSF53850">
    <property type="entry name" value="Periplasmic binding protein-like II"/>
    <property type="match status" value="1"/>
</dbReference>
<dbReference type="FunFam" id="1.10.10.10:FF:000001">
    <property type="entry name" value="LysR family transcriptional regulator"/>
    <property type="match status" value="1"/>
</dbReference>
<dbReference type="Pfam" id="PF03466">
    <property type="entry name" value="LysR_substrate"/>
    <property type="match status" value="1"/>
</dbReference>
<dbReference type="FunFam" id="3.40.190.290:FF:000012">
    <property type="entry name" value="Transcriptional regulator, LysR family"/>
    <property type="match status" value="1"/>
</dbReference>
<dbReference type="InterPro" id="IPR036388">
    <property type="entry name" value="WH-like_DNA-bd_sf"/>
</dbReference>
<dbReference type="GO" id="GO:0006351">
    <property type="term" value="P:DNA-templated transcription"/>
    <property type="evidence" value="ECO:0007669"/>
    <property type="project" value="TreeGrafter"/>
</dbReference>
<organism evidence="6 7">
    <name type="scientific">Shinella kummerowiae</name>
    <dbReference type="NCBI Taxonomy" id="417745"/>
    <lineage>
        <taxon>Bacteria</taxon>
        <taxon>Pseudomonadati</taxon>
        <taxon>Pseudomonadota</taxon>
        <taxon>Alphaproteobacteria</taxon>
        <taxon>Hyphomicrobiales</taxon>
        <taxon>Rhizobiaceae</taxon>
        <taxon>Shinella</taxon>
    </lineage>
</organism>
<dbReference type="PANTHER" id="PTHR30537:SF1">
    <property type="entry name" value="HTH-TYPE TRANSCRIPTIONAL REGULATOR PGRR"/>
    <property type="match status" value="1"/>
</dbReference>
<dbReference type="Pfam" id="PF00126">
    <property type="entry name" value="HTH_1"/>
    <property type="match status" value="1"/>
</dbReference>
<dbReference type="Gene3D" id="1.10.10.10">
    <property type="entry name" value="Winged helix-like DNA-binding domain superfamily/Winged helix DNA-binding domain"/>
    <property type="match status" value="1"/>
</dbReference>
<dbReference type="InterPro" id="IPR005119">
    <property type="entry name" value="LysR_subst-bd"/>
</dbReference>
<dbReference type="OrthoDB" id="9813056at2"/>
<keyword evidence="3" id="KW-0238">DNA-binding</keyword>
<evidence type="ECO:0000313" key="6">
    <source>
        <dbReference type="EMBL" id="MXN47204.1"/>
    </source>
</evidence>
<dbReference type="PRINTS" id="PR00039">
    <property type="entry name" value="HTHLYSR"/>
</dbReference>
<name>A0A6N8SDQ2_9HYPH</name>
<dbReference type="InterPro" id="IPR058163">
    <property type="entry name" value="LysR-type_TF_proteobact-type"/>
</dbReference>
<dbReference type="Gene3D" id="3.40.190.290">
    <property type="match status" value="1"/>
</dbReference>
<evidence type="ECO:0000256" key="4">
    <source>
        <dbReference type="ARBA" id="ARBA00023163"/>
    </source>
</evidence>
<proteinExistence type="inferred from homology"/>
<feature type="domain" description="HTH lysR-type" evidence="5">
    <location>
        <begin position="4"/>
        <end position="61"/>
    </location>
</feature>
<evidence type="ECO:0000313" key="7">
    <source>
        <dbReference type="Proteomes" id="UP000435802"/>
    </source>
</evidence>
<dbReference type="Proteomes" id="UP000435802">
    <property type="component" value="Unassembled WGS sequence"/>
</dbReference>
<reference evidence="6 7" key="1">
    <citation type="submission" date="2019-12" db="EMBL/GenBank/DDBJ databases">
        <title>Shinella kummerowiae sp. nov., a symbiotic bacterium isolated from root nodules of the herbal legume Kummerowia stipulacea.</title>
        <authorList>
            <person name="Gao J."/>
        </authorList>
    </citation>
    <scope>NUCLEOTIDE SEQUENCE [LARGE SCALE GENOMIC DNA]</scope>
    <source>
        <strain evidence="6 7">CCBAU 25048</strain>
    </source>
</reference>
<dbReference type="CDD" id="cd08474">
    <property type="entry name" value="PBP2_CrgA_like_5"/>
    <property type="match status" value="1"/>
</dbReference>
<comment type="similarity">
    <text evidence="1">Belongs to the LysR transcriptional regulatory family.</text>
</comment>
<keyword evidence="2" id="KW-0805">Transcription regulation</keyword>
<dbReference type="AlphaFoldDB" id="A0A6N8SDQ2"/>
<dbReference type="GO" id="GO:0003700">
    <property type="term" value="F:DNA-binding transcription factor activity"/>
    <property type="evidence" value="ECO:0007669"/>
    <property type="project" value="InterPro"/>
</dbReference>
<sequence length="315" mass="34886">MARDTISDLSTFLVVARERSFTKGAAKLGLSPSALSHTIRLLEERLGVRLLTRTTRSVSLTEAGERLLLTIKPQFEEIEMALSALTALRDKPAGTVRITAGEHAAEKILWPAVERLLPDYPDIKVEIVVDNGLTDIVADRYDAGIRLGEQLDKDMVAVSIGPEMRMALVGSPSYFQRYPTPVTPQDLTAHACINLRLPTYGGFYAWELEKDGRELRVRVDGPLAFNVSHMVVNAARTGAGLALVLEDMVREDILDGRLKRVLADWCPPFSGYHLYYPSRRQLSPAFAVLLDELRKSDTMKPPLPFEHSPGSGPKP</sequence>
<evidence type="ECO:0000256" key="3">
    <source>
        <dbReference type="ARBA" id="ARBA00023125"/>
    </source>
</evidence>
<comment type="caution">
    <text evidence="6">The sequence shown here is derived from an EMBL/GenBank/DDBJ whole genome shotgun (WGS) entry which is preliminary data.</text>
</comment>
<dbReference type="InterPro" id="IPR000847">
    <property type="entry name" value="LysR_HTH_N"/>
</dbReference>